<accession>G8TVS9</accession>
<dbReference type="EMBL" id="CP003179">
    <property type="protein sequence ID" value="AEW04773.1"/>
    <property type="molecule type" value="Genomic_DNA"/>
</dbReference>
<dbReference type="GO" id="GO:0032993">
    <property type="term" value="C:protein-DNA complex"/>
    <property type="evidence" value="ECO:0007669"/>
    <property type="project" value="TreeGrafter"/>
</dbReference>
<evidence type="ECO:0000256" key="4">
    <source>
        <dbReference type="ARBA" id="ARBA00023163"/>
    </source>
</evidence>
<keyword evidence="2" id="KW-0805">Transcription regulation</keyword>
<evidence type="ECO:0000256" key="2">
    <source>
        <dbReference type="ARBA" id="ARBA00023015"/>
    </source>
</evidence>
<dbReference type="PANTHER" id="PTHR30346:SF28">
    <property type="entry name" value="HTH-TYPE TRANSCRIPTIONAL REGULATOR CYNR"/>
    <property type="match status" value="1"/>
</dbReference>
<dbReference type="PRINTS" id="PR00039">
    <property type="entry name" value="HTHLYSR"/>
</dbReference>
<dbReference type="PROSITE" id="PS50931">
    <property type="entry name" value="HTH_LYSR"/>
    <property type="match status" value="1"/>
</dbReference>
<dbReference type="GO" id="GO:0003700">
    <property type="term" value="F:DNA-binding transcription factor activity"/>
    <property type="evidence" value="ECO:0007669"/>
    <property type="project" value="InterPro"/>
</dbReference>
<organism evidence="6 7">
    <name type="scientific">Sulfobacillus acidophilus (strain ATCC 700253 / DSM 10332 / NAL)</name>
    <dbReference type="NCBI Taxonomy" id="679936"/>
    <lineage>
        <taxon>Bacteria</taxon>
        <taxon>Bacillati</taxon>
        <taxon>Bacillota</taxon>
        <taxon>Clostridia</taxon>
        <taxon>Eubacteriales</taxon>
        <taxon>Clostridiales Family XVII. Incertae Sedis</taxon>
        <taxon>Sulfobacillus</taxon>
    </lineage>
</organism>
<dbReference type="InterPro" id="IPR036390">
    <property type="entry name" value="WH_DNA-bd_sf"/>
</dbReference>
<evidence type="ECO:0000259" key="5">
    <source>
        <dbReference type="PROSITE" id="PS50931"/>
    </source>
</evidence>
<evidence type="ECO:0000313" key="7">
    <source>
        <dbReference type="Proteomes" id="UP000005439"/>
    </source>
</evidence>
<dbReference type="PANTHER" id="PTHR30346">
    <property type="entry name" value="TRANSCRIPTIONAL DUAL REGULATOR HCAR-RELATED"/>
    <property type="match status" value="1"/>
</dbReference>
<reference evidence="6 7" key="2">
    <citation type="journal article" date="2012" name="Stand. Genomic Sci.">
        <title>Complete genome sequence of the moderately thermophilic mineral-sulfide-oxidizing firmicute Sulfobacillus acidophilus type strain (NAL(T)).</title>
        <authorList>
            <person name="Anderson I."/>
            <person name="Chertkov O."/>
            <person name="Chen A."/>
            <person name="Saunders E."/>
            <person name="Lapidus A."/>
            <person name="Nolan M."/>
            <person name="Lucas S."/>
            <person name="Hammon N."/>
            <person name="Deshpande S."/>
            <person name="Cheng J.F."/>
            <person name="Han C."/>
            <person name="Tapia R."/>
            <person name="Goodwin L.A."/>
            <person name="Pitluck S."/>
            <person name="Liolios K."/>
            <person name="Pagani I."/>
            <person name="Ivanova N."/>
            <person name="Mikhailova N."/>
            <person name="Pati A."/>
            <person name="Palaniappan K."/>
            <person name="Land M."/>
            <person name="Pan C."/>
            <person name="Rohde M."/>
            <person name="Pukall R."/>
            <person name="Goker M."/>
            <person name="Detter J.C."/>
            <person name="Woyke T."/>
            <person name="Bristow J."/>
            <person name="Eisen J.A."/>
            <person name="Markowitz V."/>
            <person name="Hugenholtz P."/>
            <person name="Kyrpides N.C."/>
            <person name="Klenk H.P."/>
            <person name="Mavromatis K."/>
        </authorList>
    </citation>
    <scope>NUCLEOTIDE SEQUENCE [LARGE SCALE GENOMIC DNA]</scope>
    <source>
        <strain evidence="7">ATCC 700253 / DSM 10332 / NAL</strain>
    </source>
</reference>
<keyword evidence="7" id="KW-1185">Reference proteome</keyword>
<sequence length="298" mass="33215">METGITLTQLRILVAIADYGSLSQAAWHLGMTQPALTRQVRLLEEQVGRRLFDRDARGTRIRPDSVILVDRARQILAEVEAFSDGLDRNLVQGEVRMGIVPTAAAHGFPEMYRRLVQRYPALKIDVHEMYTAQLVEGIRHGDLDLALGSLPMAATDVGISRLWSEELVAIFPGNEVEPEPPVTIRDLAVRPFVGFTVGHGLSRRVLELFHEQDVQPQVRYEARGIATVIGFVAAGLGISVVPAPMARIYQQAGLIHIAPLMPRAYRQMILIYSSGHVLRNSVRAIVRFMESESKRTRP</sequence>
<dbReference type="SUPFAM" id="SSF53850">
    <property type="entry name" value="Periplasmic binding protein-like II"/>
    <property type="match status" value="1"/>
</dbReference>
<dbReference type="SUPFAM" id="SSF46785">
    <property type="entry name" value="Winged helix' DNA-binding domain"/>
    <property type="match status" value="1"/>
</dbReference>
<name>G8TVS9_SULAD</name>
<proteinExistence type="inferred from homology"/>
<reference evidence="7" key="1">
    <citation type="submission" date="2011-12" db="EMBL/GenBank/DDBJ databases">
        <title>The complete genome of chromosome of Sulfobacillus acidophilus DSM 10332.</title>
        <authorList>
            <person name="Lucas S."/>
            <person name="Han J."/>
            <person name="Lapidus A."/>
            <person name="Bruce D."/>
            <person name="Goodwin L."/>
            <person name="Pitluck S."/>
            <person name="Peters L."/>
            <person name="Kyrpides N."/>
            <person name="Mavromatis K."/>
            <person name="Ivanova N."/>
            <person name="Mikhailova N."/>
            <person name="Chertkov O."/>
            <person name="Saunders E."/>
            <person name="Detter J.C."/>
            <person name="Tapia R."/>
            <person name="Han C."/>
            <person name="Land M."/>
            <person name="Hauser L."/>
            <person name="Markowitz V."/>
            <person name="Cheng J.-F."/>
            <person name="Hugenholtz P."/>
            <person name="Woyke T."/>
            <person name="Wu D."/>
            <person name="Pukall R."/>
            <person name="Gehrich-Schroeter G."/>
            <person name="Schneider S."/>
            <person name="Klenk H.-P."/>
            <person name="Eisen J.A."/>
        </authorList>
    </citation>
    <scope>NUCLEOTIDE SEQUENCE [LARGE SCALE GENOMIC DNA]</scope>
    <source>
        <strain evidence="7">ATCC 700253 / DSM 10332 / NAL</strain>
    </source>
</reference>
<keyword evidence="4" id="KW-0804">Transcription</keyword>
<protein>
    <submittedName>
        <fullName evidence="6">Transcriptional regulator, LysR family</fullName>
    </submittedName>
</protein>
<evidence type="ECO:0000256" key="3">
    <source>
        <dbReference type="ARBA" id="ARBA00023125"/>
    </source>
</evidence>
<comment type="similarity">
    <text evidence="1">Belongs to the LysR transcriptional regulatory family.</text>
</comment>
<dbReference type="InterPro" id="IPR005119">
    <property type="entry name" value="LysR_subst-bd"/>
</dbReference>
<dbReference type="HOGENOM" id="CLU_039613_6_5_9"/>
<dbReference type="STRING" id="679936.Sulac_1276"/>
<dbReference type="Pfam" id="PF00126">
    <property type="entry name" value="HTH_1"/>
    <property type="match status" value="1"/>
</dbReference>
<dbReference type="Pfam" id="PF03466">
    <property type="entry name" value="LysR_substrate"/>
    <property type="match status" value="1"/>
</dbReference>
<dbReference type="GO" id="GO:0003677">
    <property type="term" value="F:DNA binding"/>
    <property type="evidence" value="ECO:0007669"/>
    <property type="project" value="UniProtKB-KW"/>
</dbReference>
<evidence type="ECO:0000313" key="6">
    <source>
        <dbReference type="EMBL" id="AEW04773.1"/>
    </source>
</evidence>
<dbReference type="KEGG" id="sap:Sulac_1276"/>
<evidence type="ECO:0000256" key="1">
    <source>
        <dbReference type="ARBA" id="ARBA00009437"/>
    </source>
</evidence>
<dbReference type="Proteomes" id="UP000005439">
    <property type="component" value="Chromosome"/>
</dbReference>
<dbReference type="InterPro" id="IPR036388">
    <property type="entry name" value="WH-like_DNA-bd_sf"/>
</dbReference>
<dbReference type="AlphaFoldDB" id="G8TVS9"/>
<feature type="domain" description="HTH lysR-type" evidence="5">
    <location>
        <begin position="5"/>
        <end position="64"/>
    </location>
</feature>
<dbReference type="PATRIC" id="fig|679936.5.peg.1338"/>
<gene>
    <name evidence="6" type="ordered locus">Sulac_1276</name>
</gene>
<dbReference type="InterPro" id="IPR000847">
    <property type="entry name" value="LysR_HTH_N"/>
</dbReference>
<dbReference type="Gene3D" id="3.40.190.10">
    <property type="entry name" value="Periplasmic binding protein-like II"/>
    <property type="match status" value="2"/>
</dbReference>
<dbReference type="CDD" id="cd05466">
    <property type="entry name" value="PBP2_LTTR_substrate"/>
    <property type="match status" value="1"/>
</dbReference>
<keyword evidence="3" id="KW-0238">DNA-binding</keyword>
<dbReference type="Gene3D" id="1.10.10.10">
    <property type="entry name" value="Winged helix-like DNA-binding domain superfamily/Winged helix DNA-binding domain"/>
    <property type="match status" value="1"/>
</dbReference>